<keyword evidence="6" id="KW-0413">Isomerase</keyword>
<evidence type="ECO:0000256" key="2">
    <source>
        <dbReference type="ARBA" id="ARBA00022748"/>
    </source>
</evidence>
<dbReference type="GO" id="GO:0016853">
    <property type="term" value="F:isomerase activity"/>
    <property type="evidence" value="ECO:0007669"/>
    <property type="project" value="UniProtKB-KW"/>
</dbReference>
<dbReference type="GO" id="GO:0015036">
    <property type="term" value="F:disulfide oxidoreductase activity"/>
    <property type="evidence" value="ECO:0007669"/>
    <property type="project" value="UniProtKB-ARBA"/>
</dbReference>
<dbReference type="RefSeq" id="WP_343042994.1">
    <property type="nucleotide sequence ID" value="NZ_BAABIF010000004.1"/>
</dbReference>
<dbReference type="SUPFAM" id="SSF52833">
    <property type="entry name" value="Thioredoxin-like"/>
    <property type="match status" value="1"/>
</dbReference>
<comment type="caution">
    <text evidence="6">The sequence shown here is derived from an EMBL/GenBank/DDBJ whole genome shotgun (WGS) entry which is preliminary data.</text>
</comment>
<name>A0A840YWX1_9SPHN</name>
<organism evidence="6 7">
    <name type="scientific">Stakelama sediminis</name>
    <dbReference type="NCBI Taxonomy" id="463200"/>
    <lineage>
        <taxon>Bacteria</taxon>
        <taxon>Pseudomonadati</taxon>
        <taxon>Pseudomonadota</taxon>
        <taxon>Alphaproteobacteria</taxon>
        <taxon>Sphingomonadales</taxon>
        <taxon>Sphingomonadaceae</taxon>
        <taxon>Stakelama</taxon>
    </lineage>
</organism>
<evidence type="ECO:0000313" key="6">
    <source>
        <dbReference type="EMBL" id="MBB5718050.1"/>
    </source>
</evidence>
<comment type="subcellular location">
    <subcellularLocation>
        <location evidence="1">Cell envelope</location>
    </subcellularLocation>
</comment>
<dbReference type="PANTHER" id="PTHR42852:SF13">
    <property type="entry name" value="PROTEIN DIPZ"/>
    <property type="match status" value="1"/>
</dbReference>
<feature type="region of interest" description="Disordered" evidence="4">
    <location>
        <begin position="1"/>
        <end position="20"/>
    </location>
</feature>
<gene>
    <name evidence="6" type="ORF">FHR23_000957</name>
</gene>
<accession>A0A840YWX1</accession>
<reference evidence="6 7" key="1">
    <citation type="submission" date="2020-08" db="EMBL/GenBank/DDBJ databases">
        <title>Genomic Encyclopedia of Type Strains, Phase IV (KMG-IV): sequencing the most valuable type-strain genomes for metagenomic binning, comparative biology and taxonomic classification.</title>
        <authorList>
            <person name="Goeker M."/>
        </authorList>
    </citation>
    <scope>NUCLEOTIDE SEQUENCE [LARGE SCALE GENOMIC DNA]</scope>
    <source>
        <strain evidence="6 7">DSM 27203</strain>
    </source>
</reference>
<feature type="domain" description="Thioredoxin" evidence="5">
    <location>
        <begin position="4"/>
        <end position="143"/>
    </location>
</feature>
<dbReference type="Proteomes" id="UP000554342">
    <property type="component" value="Unassembled WGS sequence"/>
</dbReference>
<proteinExistence type="predicted"/>
<dbReference type="GO" id="GO:0030313">
    <property type="term" value="C:cell envelope"/>
    <property type="evidence" value="ECO:0007669"/>
    <property type="project" value="UniProtKB-SubCell"/>
</dbReference>
<keyword evidence="7" id="KW-1185">Reference proteome</keyword>
<dbReference type="GO" id="GO:0017004">
    <property type="term" value="P:cytochrome complex assembly"/>
    <property type="evidence" value="ECO:0007669"/>
    <property type="project" value="UniProtKB-KW"/>
</dbReference>
<keyword evidence="2" id="KW-0201">Cytochrome c-type biogenesis</keyword>
<dbReference type="AlphaFoldDB" id="A0A840YWX1"/>
<dbReference type="InterPro" id="IPR017937">
    <property type="entry name" value="Thioredoxin_CS"/>
</dbReference>
<dbReference type="EMBL" id="JACIJI010000001">
    <property type="protein sequence ID" value="MBB5718050.1"/>
    <property type="molecule type" value="Genomic_DNA"/>
</dbReference>
<evidence type="ECO:0000256" key="4">
    <source>
        <dbReference type="SAM" id="MobiDB-lite"/>
    </source>
</evidence>
<dbReference type="PROSITE" id="PS51352">
    <property type="entry name" value="THIOREDOXIN_2"/>
    <property type="match status" value="1"/>
</dbReference>
<sequence length="143" mass="15735">MDRSHAGEAEPDTPFTAPDGKQVTLADFRGKPVLLNLWATWCPPCVAEMPTLDTLASDLKGKVQVLTVSQDLEGTKVVAPYFKKKQFRTLQPYLDPKIALSTLYAVNLPTTILFNAQGKEVWRVSGGMDWTSAKARKLIDEAG</sequence>
<dbReference type="Pfam" id="PF08534">
    <property type="entry name" value="Redoxin"/>
    <property type="match status" value="1"/>
</dbReference>
<evidence type="ECO:0000259" key="5">
    <source>
        <dbReference type="PROSITE" id="PS51352"/>
    </source>
</evidence>
<dbReference type="CDD" id="cd02966">
    <property type="entry name" value="TlpA_like_family"/>
    <property type="match status" value="1"/>
</dbReference>
<dbReference type="InterPro" id="IPR036249">
    <property type="entry name" value="Thioredoxin-like_sf"/>
</dbReference>
<dbReference type="Gene3D" id="3.40.30.10">
    <property type="entry name" value="Glutaredoxin"/>
    <property type="match status" value="1"/>
</dbReference>
<dbReference type="PANTHER" id="PTHR42852">
    <property type="entry name" value="THIOL:DISULFIDE INTERCHANGE PROTEIN DSBE"/>
    <property type="match status" value="1"/>
</dbReference>
<evidence type="ECO:0000256" key="3">
    <source>
        <dbReference type="ARBA" id="ARBA00023284"/>
    </source>
</evidence>
<protein>
    <submittedName>
        <fullName evidence="6">Thiol-disulfide isomerase/thioredoxin</fullName>
    </submittedName>
</protein>
<keyword evidence="3" id="KW-0676">Redox-active center</keyword>
<dbReference type="InterPro" id="IPR050553">
    <property type="entry name" value="Thioredoxin_ResA/DsbE_sf"/>
</dbReference>
<evidence type="ECO:0000256" key="1">
    <source>
        <dbReference type="ARBA" id="ARBA00004196"/>
    </source>
</evidence>
<dbReference type="InterPro" id="IPR013766">
    <property type="entry name" value="Thioredoxin_domain"/>
</dbReference>
<dbReference type="PROSITE" id="PS00194">
    <property type="entry name" value="THIOREDOXIN_1"/>
    <property type="match status" value="1"/>
</dbReference>
<dbReference type="InterPro" id="IPR013740">
    <property type="entry name" value="Redoxin"/>
</dbReference>
<evidence type="ECO:0000313" key="7">
    <source>
        <dbReference type="Proteomes" id="UP000554342"/>
    </source>
</evidence>